<dbReference type="InterPro" id="IPR014284">
    <property type="entry name" value="RNA_pol_sigma-70_dom"/>
</dbReference>
<evidence type="ECO:0000313" key="7">
    <source>
        <dbReference type="EMBL" id="MBT1708458.1"/>
    </source>
</evidence>
<dbReference type="Gene3D" id="1.10.10.10">
    <property type="entry name" value="Winged helix-like DNA-binding domain superfamily/Winged helix DNA-binding domain"/>
    <property type="match status" value="1"/>
</dbReference>
<feature type="domain" description="RNA polymerase sigma-70 region 2" evidence="5">
    <location>
        <begin position="49"/>
        <end position="114"/>
    </location>
</feature>
<dbReference type="EMBL" id="JAHESE010000006">
    <property type="protein sequence ID" value="MBT1708458.1"/>
    <property type="molecule type" value="Genomic_DNA"/>
</dbReference>
<dbReference type="AlphaFoldDB" id="A0AAP2DW32"/>
<evidence type="ECO:0000259" key="5">
    <source>
        <dbReference type="Pfam" id="PF04542"/>
    </source>
</evidence>
<keyword evidence="3" id="KW-0731">Sigma factor</keyword>
<evidence type="ECO:0000259" key="6">
    <source>
        <dbReference type="Pfam" id="PF08281"/>
    </source>
</evidence>
<proteinExistence type="inferred from homology"/>
<dbReference type="InterPro" id="IPR014327">
    <property type="entry name" value="RNA_pol_sigma70_bacteroid"/>
</dbReference>
<comment type="similarity">
    <text evidence="1">Belongs to the sigma-70 factor family. ECF subfamily.</text>
</comment>
<dbReference type="Pfam" id="PF04542">
    <property type="entry name" value="Sigma70_r2"/>
    <property type="match status" value="1"/>
</dbReference>
<protein>
    <submittedName>
        <fullName evidence="7">RNA polymerase sigma-70 factor</fullName>
    </submittedName>
</protein>
<evidence type="ECO:0000256" key="4">
    <source>
        <dbReference type="ARBA" id="ARBA00023163"/>
    </source>
</evidence>
<dbReference type="PANTHER" id="PTHR43133:SF46">
    <property type="entry name" value="RNA POLYMERASE SIGMA-70 FACTOR ECF SUBFAMILY"/>
    <property type="match status" value="1"/>
</dbReference>
<dbReference type="InterPro" id="IPR007627">
    <property type="entry name" value="RNA_pol_sigma70_r2"/>
</dbReference>
<feature type="domain" description="RNA polymerase sigma factor 70 region 4 type 2" evidence="6">
    <location>
        <begin position="145"/>
        <end position="197"/>
    </location>
</feature>
<dbReference type="InterPro" id="IPR013325">
    <property type="entry name" value="RNA_pol_sigma_r2"/>
</dbReference>
<keyword evidence="4" id="KW-0804">Transcription</keyword>
<comment type="caution">
    <text evidence="7">The sequence shown here is derived from an EMBL/GenBank/DDBJ whole genome shotgun (WGS) entry which is preliminary data.</text>
</comment>
<dbReference type="NCBIfam" id="TIGR02937">
    <property type="entry name" value="sigma70-ECF"/>
    <property type="match status" value="1"/>
</dbReference>
<name>A0AAP2DW32_9BACT</name>
<organism evidence="7 8">
    <name type="scientific">Dawidia cretensis</name>
    <dbReference type="NCBI Taxonomy" id="2782350"/>
    <lineage>
        <taxon>Bacteria</taxon>
        <taxon>Pseudomonadati</taxon>
        <taxon>Bacteroidota</taxon>
        <taxon>Cytophagia</taxon>
        <taxon>Cytophagales</taxon>
        <taxon>Chryseotaleaceae</taxon>
        <taxon>Dawidia</taxon>
    </lineage>
</organism>
<dbReference type="InterPro" id="IPR013324">
    <property type="entry name" value="RNA_pol_sigma_r3/r4-like"/>
</dbReference>
<dbReference type="NCBIfam" id="TIGR02985">
    <property type="entry name" value="Sig70_bacteroi1"/>
    <property type="match status" value="1"/>
</dbReference>
<dbReference type="InterPro" id="IPR039425">
    <property type="entry name" value="RNA_pol_sigma-70-like"/>
</dbReference>
<evidence type="ECO:0000256" key="2">
    <source>
        <dbReference type="ARBA" id="ARBA00023015"/>
    </source>
</evidence>
<dbReference type="PANTHER" id="PTHR43133">
    <property type="entry name" value="RNA POLYMERASE ECF-TYPE SIGMA FACTO"/>
    <property type="match status" value="1"/>
</dbReference>
<dbReference type="InterPro" id="IPR013249">
    <property type="entry name" value="RNA_pol_sigma70_r4_t2"/>
</dbReference>
<accession>A0AAP2DW32</accession>
<evidence type="ECO:0000256" key="1">
    <source>
        <dbReference type="ARBA" id="ARBA00010641"/>
    </source>
</evidence>
<dbReference type="Pfam" id="PF08281">
    <property type="entry name" value="Sigma70_r4_2"/>
    <property type="match status" value="1"/>
</dbReference>
<evidence type="ECO:0000256" key="3">
    <source>
        <dbReference type="ARBA" id="ARBA00023082"/>
    </source>
</evidence>
<dbReference type="RefSeq" id="WP_254084049.1">
    <property type="nucleotide sequence ID" value="NZ_JAHESE010000006.1"/>
</dbReference>
<dbReference type="Gene3D" id="1.10.1740.10">
    <property type="match status" value="1"/>
</dbReference>
<dbReference type="InterPro" id="IPR036388">
    <property type="entry name" value="WH-like_DNA-bd_sf"/>
</dbReference>
<keyword evidence="8" id="KW-1185">Reference proteome</keyword>
<reference evidence="7 8" key="1">
    <citation type="submission" date="2021-05" db="EMBL/GenBank/DDBJ databases">
        <title>A Polyphasic approach of four new species of the genus Ohtaekwangia: Ohtaekwangia histidinii sp. nov., Ohtaekwangia cretensis sp. nov., Ohtaekwangia indiensis sp. nov., Ohtaekwangia reichenbachii sp. nov. from diverse environment.</title>
        <authorList>
            <person name="Octaviana S."/>
        </authorList>
    </citation>
    <scope>NUCLEOTIDE SEQUENCE [LARGE SCALE GENOMIC DNA]</scope>
    <source>
        <strain evidence="7 8">PWU5</strain>
    </source>
</reference>
<evidence type="ECO:0000313" key="8">
    <source>
        <dbReference type="Proteomes" id="UP001319080"/>
    </source>
</evidence>
<dbReference type="GO" id="GO:0006352">
    <property type="term" value="P:DNA-templated transcription initiation"/>
    <property type="evidence" value="ECO:0007669"/>
    <property type="project" value="InterPro"/>
</dbReference>
<gene>
    <name evidence="7" type="ORF">KK062_09495</name>
</gene>
<dbReference type="SUPFAM" id="SSF88659">
    <property type="entry name" value="Sigma3 and sigma4 domains of RNA polymerase sigma factors"/>
    <property type="match status" value="1"/>
</dbReference>
<dbReference type="GO" id="GO:0003677">
    <property type="term" value="F:DNA binding"/>
    <property type="evidence" value="ECO:0007669"/>
    <property type="project" value="InterPro"/>
</dbReference>
<keyword evidence="2" id="KW-0805">Transcription regulation</keyword>
<dbReference type="Proteomes" id="UP001319080">
    <property type="component" value="Unassembled WGS sequence"/>
</dbReference>
<dbReference type="SUPFAM" id="SSF88946">
    <property type="entry name" value="Sigma2 domain of RNA polymerase sigma factors"/>
    <property type="match status" value="1"/>
</dbReference>
<sequence length="206" mass="23623">MALLPHFNPAQAIRYNTGISALRPLGEGMDALFDRVVREDDYKSFETIFKRMYRQLCRVSAHMVHSHALAEEIVDDVFCNLWGNRKRIQINTSFQAYLLTSVRNKSLDCLRKAKHDRNIALECAANVASVHDGAQESLVYEELRGQIESAIESLPKQCRTIFRMSREQDMKYKDIADVLKISIKTVDTQMGRALKHLRQAVRPVSV</sequence>
<dbReference type="GO" id="GO:0016987">
    <property type="term" value="F:sigma factor activity"/>
    <property type="evidence" value="ECO:0007669"/>
    <property type="project" value="UniProtKB-KW"/>
</dbReference>
<dbReference type="CDD" id="cd06171">
    <property type="entry name" value="Sigma70_r4"/>
    <property type="match status" value="1"/>
</dbReference>